<name>A0A9P8G0D6_AURME</name>
<feature type="non-terminal residue" evidence="6">
    <location>
        <position position="891"/>
    </location>
</feature>
<dbReference type="EMBL" id="JAHFXS010000194">
    <property type="protein sequence ID" value="KAG9987848.1"/>
    <property type="molecule type" value="Genomic_DNA"/>
</dbReference>
<evidence type="ECO:0000256" key="1">
    <source>
        <dbReference type="ARBA" id="ARBA00022801"/>
    </source>
</evidence>
<keyword evidence="1" id="KW-0378">Hydrolase</keyword>
<dbReference type="InterPro" id="IPR008979">
    <property type="entry name" value="Galactose-bd-like_sf"/>
</dbReference>
<evidence type="ECO:0000259" key="3">
    <source>
        <dbReference type="Pfam" id="PF02018"/>
    </source>
</evidence>
<feature type="domain" description="DUF7029" evidence="4">
    <location>
        <begin position="138"/>
        <end position="233"/>
    </location>
</feature>
<dbReference type="InterPro" id="IPR054293">
    <property type="entry name" value="DUF7029"/>
</dbReference>
<dbReference type="InterPro" id="IPR003305">
    <property type="entry name" value="CenC_carb-bd"/>
</dbReference>
<evidence type="ECO:0000259" key="4">
    <source>
        <dbReference type="Pfam" id="PF22974"/>
    </source>
</evidence>
<organism evidence="6 7">
    <name type="scientific">Aureobasidium melanogenum</name>
    <name type="common">Aureobasidium pullulans var. melanogenum</name>
    <dbReference type="NCBI Taxonomy" id="46634"/>
    <lineage>
        <taxon>Eukaryota</taxon>
        <taxon>Fungi</taxon>
        <taxon>Dikarya</taxon>
        <taxon>Ascomycota</taxon>
        <taxon>Pezizomycotina</taxon>
        <taxon>Dothideomycetes</taxon>
        <taxon>Dothideomycetidae</taxon>
        <taxon>Dothideales</taxon>
        <taxon>Saccotheciaceae</taxon>
        <taxon>Aureobasidium</taxon>
    </lineage>
</organism>
<evidence type="ECO:0000256" key="2">
    <source>
        <dbReference type="SAM" id="MobiDB-lite"/>
    </source>
</evidence>
<evidence type="ECO:0008006" key="8">
    <source>
        <dbReference type="Google" id="ProtNLM"/>
    </source>
</evidence>
<dbReference type="Pfam" id="PF22974">
    <property type="entry name" value="DUF7029"/>
    <property type="match status" value="1"/>
</dbReference>
<dbReference type="Proteomes" id="UP000729357">
    <property type="component" value="Unassembled WGS sequence"/>
</dbReference>
<sequence>MSSSSSAKPSTLRGKQITTSSLNSSKKSSVSSSKAASITSSAKLSVSSLVSSSNSSSASSTAPYSAKVSTLANGTEYLATGVTLAAAPTATLLPYTPPGLNTQDLSLLKATNISNLYYASESNSTNVSSTVAQLSLNLQYSSVNLDISGYITSVTCNAANTAMIVNFSSAAAFSTSKTSWQAAGNVVLISSSASCSSNGQSVMFLATSVSFGSANTATASGRVVRVADIYQNIDVNFGTIAYNTANATANSTDIDFDLALDAHLGFYTNSTDANDVAQVFSQIAPGISLSDAKMLFSRGLLDDFKSVGRAIEHGAEELYTAATSVAKEVYSDVTSIVKAAATEVTKIVNNLEQLADDIASGQISKTLDIDLDFGPPEDELTDSPWGDQYLIYKWTPSEKEETKKVKRGLWDSIAKAGAAAQAAAEAAAKAQQAQSSEEAGKDEDDGDGEDGEDDDEGYEDLKGIEMFCVNCGVQGEFKLQGALGVSLKNGLTTAAVSVKGDMDIGMYLGLYAHAQYEKSWETEVLSIPISPITIPEIFTLGPEIIIGVSLDFTAEATGQVLVGGDLSWPSIAAQMNFLNRGKSYANGFKPSLHHSFEANGTVDLTAALGFPVSLAIGLDVLDGEFAEYAALTDTPAIELDISFTADYTDDDGNTTATVNGGDGCYGFDWSLGLVNQVEFDIKDLYTTTIYSTAGPTLASGCLGHSVTPTAAATSTAAAAAATTTSSEPAAETTPPTPECPLEGLNVLVNGGFEDGNMDSWSTRTYGAWPGPSFIGVVSNGYYSSYAFEMQNGAESTSILEQTVSGLVPGVQYTFSYNWQSNENQPSSIECSSSDGTLWQESIAGQLSNDQLGQWQDASATFTPNSETFTLSCYVSGAAGQNFYMDTIYIGC</sequence>
<feature type="region of interest" description="Disordered" evidence="2">
    <location>
        <begin position="425"/>
        <end position="457"/>
    </location>
</feature>
<evidence type="ECO:0000313" key="7">
    <source>
        <dbReference type="Proteomes" id="UP000729357"/>
    </source>
</evidence>
<dbReference type="InterPro" id="IPR055647">
    <property type="entry name" value="DUF7223"/>
</dbReference>
<proteinExistence type="predicted"/>
<feature type="domain" description="CBM-cenC" evidence="3">
    <location>
        <begin position="745"/>
        <end position="875"/>
    </location>
</feature>
<feature type="compositionally biased region" description="Low complexity" evidence="2">
    <location>
        <begin position="18"/>
        <end position="41"/>
    </location>
</feature>
<dbReference type="Gene3D" id="2.60.120.260">
    <property type="entry name" value="Galactose-binding domain-like"/>
    <property type="match status" value="1"/>
</dbReference>
<feature type="compositionally biased region" description="Low complexity" evidence="2">
    <location>
        <begin position="717"/>
        <end position="733"/>
    </location>
</feature>
<accession>A0A9P8G0D6</accession>
<evidence type="ECO:0000313" key="6">
    <source>
        <dbReference type="EMBL" id="KAG9987848.1"/>
    </source>
</evidence>
<gene>
    <name evidence="6" type="ORF">KCU98_g3054</name>
</gene>
<dbReference type="Pfam" id="PF02018">
    <property type="entry name" value="CBM_4_9"/>
    <property type="match status" value="1"/>
</dbReference>
<dbReference type="AlphaFoldDB" id="A0A9P8G0D6"/>
<reference evidence="6" key="1">
    <citation type="journal article" date="2021" name="J Fungi (Basel)">
        <title>Virulence traits and population genomics of the black yeast Aureobasidium melanogenum.</title>
        <authorList>
            <person name="Cernosa A."/>
            <person name="Sun X."/>
            <person name="Gostincar C."/>
            <person name="Fang C."/>
            <person name="Gunde-Cimerman N."/>
            <person name="Song Z."/>
        </authorList>
    </citation>
    <scope>NUCLEOTIDE SEQUENCE</scope>
    <source>
        <strain evidence="6">EXF-9298</strain>
    </source>
</reference>
<reference evidence="6" key="2">
    <citation type="submission" date="2021-08" db="EMBL/GenBank/DDBJ databases">
        <authorList>
            <person name="Gostincar C."/>
            <person name="Sun X."/>
            <person name="Song Z."/>
            <person name="Gunde-Cimerman N."/>
        </authorList>
    </citation>
    <scope>NUCLEOTIDE SEQUENCE</scope>
    <source>
        <strain evidence="6">EXF-9298</strain>
    </source>
</reference>
<comment type="caution">
    <text evidence="6">The sequence shown here is derived from an EMBL/GenBank/DDBJ whole genome shotgun (WGS) entry which is preliminary data.</text>
</comment>
<evidence type="ECO:0000259" key="5">
    <source>
        <dbReference type="Pfam" id="PF23865"/>
    </source>
</evidence>
<feature type="region of interest" description="Disordered" evidence="2">
    <location>
        <begin position="1"/>
        <end position="41"/>
    </location>
</feature>
<feature type="compositionally biased region" description="Low complexity" evidence="2">
    <location>
        <begin position="425"/>
        <end position="437"/>
    </location>
</feature>
<dbReference type="Pfam" id="PF23865">
    <property type="entry name" value="DUF7223"/>
    <property type="match status" value="1"/>
</dbReference>
<keyword evidence="7" id="KW-1185">Reference proteome</keyword>
<feature type="compositionally biased region" description="Acidic residues" evidence="2">
    <location>
        <begin position="440"/>
        <end position="457"/>
    </location>
</feature>
<feature type="region of interest" description="Disordered" evidence="2">
    <location>
        <begin position="717"/>
        <end position="741"/>
    </location>
</feature>
<protein>
    <recommendedName>
        <fullName evidence="8">CBM-cenC domain-containing protein</fullName>
    </recommendedName>
</protein>
<feature type="domain" description="DUF7223" evidence="5">
    <location>
        <begin position="465"/>
        <end position="648"/>
    </location>
</feature>
<dbReference type="GO" id="GO:0016798">
    <property type="term" value="F:hydrolase activity, acting on glycosyl bonds"/>
    <property type="evidence" value="ECO:0007669"/>
    <property type="project" value="InterPro"/>
</dbReference>
<dbReference type="SUPFAM" id="SSF49785">
    <property type="entry name" value="Galactose-binding domain-like"/>
    <property type="match status" value="1"/>
</dbReference>